<dbReference type="OrthoDB" id="9790815at2"/>
<dbReference type="EMBL" id="AOLV01000007">
    <property type="protein sequence ID" value="EPX87441.1"/>
    <property type="molecule type" value="Genomic_DNA"/>
</dbReference>
<keyword evidence="2" id="KW-0119">Carbohydrate metabolism</keyword>
<dbReference type="GO" id="GO:0006006">
    <property type="term" value="P:glucose metabolic process"/>
    <property type="evidence" value="ECO:0007669"/>
    <property type="project" value="UniProtKB-KW"/>
</dbReference>
<dbReference type="InterPro" id="IPR019405">
    <property type="entry name" value="Lactonase_7-beta_prop"/>
</dbReference>
<protein>
    <submittedName>
        <fullName evidence="3">3-carboxymuconate cyclase</fullName>
    </submittedName>
</protein>
<accession>S9R187</accession>
<keyword evidence="2" id="KW-0313">Glucose metabolism</keyword>
<dbReference type="PATRIC" id="fig|1123069.3.peg.476"/>
<dbReference type="Gene3D" id="2.130.10.10">
    <property type="entry name" value="YVTN repeat-like/Quinoprotein amine dehydrogenase"/>
    <property type="match status" value="1"/>
</dbReference>
<comment type="similarity">
    <text evidence="1">Belongs to the cycloisomerase 2 family.</text>
</comment>
<evidence type="ECO:0000313" key="3">
    <source>
        <dbReference type="EMBL" id="EPX87441.1"/>
    </source>
</evidence>
<dbReference type="SUPFAM" id="SSF51004">
    <property type="entry name" value="C-terminal (heme d1) domain of cytochrome cd1-nitrite reductase"/>
    <property type="match status" value="1"/>
</dbReference>
<dbReference type="HOGENOM" id="CLU_038716_5_1_5"/>
<dbReference type="AlphaFoldDB" id="S9R187"/>
<keyword evidence="4" id="KW-1185">Reference proteome</keyword>
<dbReference type="Pfam" id="PF10282">
    <property type="entry name" value="Lactonase"/>
    <property type="match status" value="1"/>
</dbReference>
<evidence type="ECO:0000313" key="4">
    <source>
        <dbReference type="Proteomes" id="UP000015346"/>
    </source>
</evidence>
<dbReference type="InterPro" id="IPR011048">
    <property type="entry name" value="Haem_d1_sf"/>
</dbReference>
<evidence type="ECO:0000256" key="1">
    <source>
        <dbReference type="ARBA" id="ARBA00005564"/>
    </source>
</evidence>
<proteinExistence type="inferred from homology"/>
<gene>
    <name evidence="3" type="ORF">ruthe_00511</name>
</gene>
<evidence type="ECO:0000256" key="2">
    <source>
        <dbReference type="ARBA" id="ARBA00022526"/>
    </source>
</evidence>
<organism evidence="3 4">
    <name type="scientific">Rubellimicrobium thermophilum DSM 16684</name>
    <dbReference type="NCBI Taxonomy" id="1123069"/>
    <lineage>
        <taxon>Bacteria</taxon>
        <taxon>Pseudomonadati</taxon>
        <taxon>Pseudomonadota</taxon>
        <taxon>Alphaproteobacteria</taxon>
        <taxon>Rhodobacterales</taxon>
        <taxon>Roseobacteraceae</taxon>
        <taxon>Rubellimicrobium</taxon>
    </lineage>
</organism>
<dbReference type="PANTHER" id="PTHR30344:SF1">
    <property type="entry name" value="6-PHOSPHOGLUCONOLACTONASE"/>
    <property type="match status" value="1"/>
</dbReference>
<name>S9R187_9RHOB</name>
<dbReference type="GO" id="GO:0017057">
    <property type="term" value="F:6-phosphogluconolactonase activity"/>
    <property type="evidence" value="ECO:0007669"/>
    <property type="project" value="TreeGrafter"/>
</dbReference>
<dbReference type="Proteomes" id="UP000015346">
    <property type="component" value="Unassembled WGS sequence"/>
</dbReference>
<dbReference type="RefSeq" id="WP_021096620.1">
    <property type="nucleotide sequence ID" value="NZ_KE557320.1"/>
</dbReference>
<dbReference type="InterPro" id="IPR015943">
    <property type="entry name" value="WD40/YVTN_repeat-like_dom_sf"/>
</dbReference>
<dbReference type="STRING" id="1123069.ruthe_00511"/>
<comment type="caution">
    <text evidence="3">The sequence shown here is derived from an EMBL/GenBank/DDBJ whole genome shotgun (WGS) entry which is preliminary data.</text>
</comment>
<dbReference type="InterPro" id="IPR050282">
    <property type="entry name" value="Cycloisomerase_2"/>
</dbReference>
<reference evidence="3 4" key="1">
    <citation type="journal article" date="2013" name="Stand. Genomic Sci.">
        <title>Genome sequence of the reddish-pigmented Rubellimicrobium thermophilum type strain (DSM 16684(T)), a member of the Roseobacter clade.</title>
        <authorList>
            <person name="Fiebig A."/>
            <person name="Riedel T."/>
            <person name="Gronow S."/>
            <person name="Petersen J."/>
            <person name="Klenk H.P."/>
            <person name="Goker M."/>
        </authorList>
    </citation>
    <scope>NUCLEOTIDE SEQUENCE [LARGE SCALE GENOMIC DNA]</scope>
    <source>
        <strain evidence="3 4">DSM 16684</strain>
    </source>
</reference>
<dbReference type="PANTHER" id="PTHR30344">
    <property type="entry name" value="6-PHOSPHOGLUCONOLACTONASE-RELATED"/>
    <property type="match status" value="1"/>
</dbReference>
<sequence length="390" mass="41854">MWAIVGSYAEGDVPGGLTVFRLDPATGAMQAVARGDRDIQAGYLVHSPRTGTVYCVDERKTDGRGPVGQPAAIHAFGFDAATGALIWKDRCPVFGPFPTFLDFDEARGLLLSASHGSFDHVEQVRRTARGWEVEYLYDHSTVALYRLKADGSFDGIADLHVLDGHGPDPNTSPQAGGHAQASAHAHCATLDPSRRFVLVCDKGTDSLRIYRLTDRLEPVAHVPFPPQTAPRHVAFAPDGRRFWMVLELSSELASLDFDPDTGAVRLLDRVRTTGASYSGPNEPAELRLSPDGRHLYVNNRGEDSLAWFSIAPGGALKRQGAVMVAKSIHPRLAARSFAFASPGLILFADRPAGLVRSFAVDTDSGALSEIATTAVPGPAFVAIIPERPGP</sequence>